<keyword evidence="1" id="KW-0472">Membrane</keyword>
<gene>
    <name evidence="2" type="ORF">U14_00863</name>
</gene>
<dbReference type="AlphaFoldDB" id="A0A0S6VQU2"/>
<dbReference type="HOGENOM" id="CLU_1329774_0_0_0"/>
<keyword evidence="3" id="KW-1185">Reference proteome</keyword>
<dbReference type="InterPro" id="IPR018770">
    <property type="entry name" value="ChloroindolylP_hydrolase"/>
</dbReference>
<feature type="transmembrane region" description="Helical" evidence="1">
    <location>
        <begin position="12"/>
        <end position="29"/>
    </location>
</feature>
<name>A0A0S6VQU2_9BACT</name>
<keyword evidence="1" id="KW-0812">Transmembrane</keyword>
<dbReference type="EMBL" id="DF820455">
    <property type="protein sequence ID" value="GAK49640.1"/>
    <property type="molecule type" value="Genomic_DNA"/>
</dbReference>
<dbReference type="STRING" id="1499966.U14_00863"/>
<dbReference type="Pfam" id="PF10112">
    <property type="entry name" value="Halogen_Hydrol"/>
    <property type="match status" value="1"/>
</dbReference>
<evidence type="ECO:0008006" key="4">
    <source>
        <dbReference type="Google" id="ProtNLM"/>
    </source>
</evidence>
<organism evidence="2">
    <name type="scientific">Candidatus Moduliflexus flocculans</name>
    <dbReference type="NCBI Taxonomy" id="1499966"/>
    <lineage>
        <taxon>Bacteria</taxon>
        <taxon>Candidatus Moduliflexota</taxon>
        <taxon>Candidatus Moduliflexia</taxon>
        <taxon>Candidatus Moduliflexales</taxon>
        <taxon>Candidatus Moduliflexaceae</taxon>
    </lineage>
</organism>
<reference evidence="2" key="1">
    <citation type="journal article" date="2015" name="PeerJ">
        <title>First genomic representation of candidate bacterial phylum KSB3 points to enhanced environmental sensing as a trigger of wastewater bulking.</title>
        <authorList>
            <person name="Sekiguchi Y."/>
            <person name="Ohashi A."/>
            <person name="Parks D.H."/>
            <person name="Yamauchi T."/>
            <person name="Tyson G.W."/>
            <person name="Hugenholtz P."/>
        </authorList>
    </citation>
    <scope>NUCLEOTIDE SEQUENCE [LARGE SCALE GENOMIC DNA]</scope>
</reference>
<protein>
    <recommendedName>
        <fullName evidence="4">5-bromo-4-chloroindolyl phosphate hydrolysis protein</fullName>
    </recommendedName>
</protein>
<evidence type="ECO:0000313" key="2">
    <source>
        <dbReference type="EMBL" id="GAK49640.1"/>
    </source>
</evidence>
<evidence type="ECO:0000256" key="1">
    <source>
        <dbReference type="SAM" id="Phobius"/>
    </source>
</evidence>
<accession>A0A0S6VQU2</accession>
<keyword evidence="1" id="KW-1133">Transmembrane helix</keyword>
<proteinExistence type="predicted"/>
<evidence type="ECO:0000313" key="3">
    <source>
        <dbReference type="Proteomes" id="UP000030700"/>
    </source>
</evidence>
<sequence length="208" mass="23092">MRKIFLQLASNIPAALVGGMMFIVSLFFLQLSFGLSLLVALSSYVIGGAWLFPSQTAPLPQANAPAKITRPEVSEAEYQVVTLKTLLLQIHDLEIYQTADHICNAAQQIFDAIKTSEAAAKTAQQFSVYALAPTLKIFKKYLAMISEPTHFDSGRLARLRLIFDSVRLAFDKQRDNMLREKQFSLDLEIAALAETLESDLHDDLSARG</sequence>
<dbReference type="Proteomes" id="UP000030700">
    <property type="component" value="Unassembled WGS sequence"/>
</dbReference>